<dbReference type="Pfam" id="PF01135">
    <property type="entry name" value="PCMT"/>
    <property type="match status" value="1"/>
</dbReference>
<dbReference type="EMBL" id="LMTR01000045">
    <property type="protein sequence ID" value="KWT69355.1"/>
    <property type="molecule type" value="Genomic_DNA"/>
</dbReference>
<dbReference type="GO" id="GO:0032259">
    <property type="term" value="P:methylation"/>
    <property type="evidence" value="ECO:0007669"/>
    <property type="project" value="UniProtKB-KW"/>
</dbReference>
<comment type="caution">
    <text evidence="4">The sequence shown here is derived from an EMBL/GenBank/DDBJ whole genome shotgun (WGS) entry which is preliminary data.</text>
</comment>
<gene>
    <name evidence="4" type="ORF">APY04_1438</name>
</gene>
<dbReference type="AlphaFoldDB" id="A0A125NVC6"/>
<evidence type="ECO:0000313" key="5">
    <source>
        <dbReference type="Proteomes" id="UP000059074"/>
    </source>
</evidence>
<name>A0A125NVC6_HYPSL</name>
<comment type="similarity">
    <text evidence="1">Belongs to the methyltransferase superfamily. L-isoaspartyl/D-aspartyl protein methyltransferase family.</text>
</comment>
<keyword evidence="5" id="KW-1185">Reference proteome</keyword>
<dbReference type="PANTHER" id="PTHR11579">
    <property type="entry name" value="PROTEIN-L-ISOASPARTATE O-METHYLTRANSFERASE"/>
    <property type="match status" value="1"/>
</dbReference>
<dbReference type="InterPro" id="IPR029063">
    <property type="entry name" value="SAM-dependent_MTases_sf"/>
</dbReference>
<dbReference type="GO" id="GO:0005737">
    <property type="term" value="C:cytoplasm"/>
    <property type="evidence" value="ECO:0007669"/>
    <property type="project" value="TreeGrafter"/>
</dbReference>
<evidence type="ECO:0000313" key="4">
    <source>
        <dbReference type="EMBL" id="KWT69355.1"/>
    </source>
</evidence>
<dbReference type="InterPro" id="IPR000682">
    <property type="entry name" value="PCMT"/>
</dbReference>
<dbReference type="PATRIC" id="fig|121290.4.peg.2673"/>
<keyword evidence="4" id="KW-0808">Transferase</keyword>
<keyword evidence="4" id="KW-0489">Methyltransferase</keyword>
<dbReference type="Proteomes" id="UP000059074">
    <property type="component" value="Unassembled WGS sequence"/>
</dbReference>
<dbReference type="GO" id="GO:0004719">
    <property type="term" value="F:protein-L-isoaspartate (D-aspartate) O-methyltransferase activity"/>
    <property type="evidence" value="ECO:0007669"/>
    <property type="project" value="InterPro"/>
</dbReference>
<protein>
    <recommendedName>
        <fullName evidence="2">Protein-L-isoaspartate O-methyltransferase</fullName>
    </recommendedName>
    <alternativeName>
        <fullName evidence="3">Protein L-isoaspartyl methyltransferase</fullName>
    </alternativeName>
</protein>
<dbReference type="Gene3D" id="3.40.50.150">
    <property type="entry name" value="Vaccinia Virus protein VP39"/>
    <property type="match status" value="1"/>
</dbReference>
<dbReference type="CDD" id="cd02440">
    <property type="entry name" value="AdoMet_MTases"/>
    <property type="match status" value="1"/>
</dbReference>
<sequence length="237" mass="25217">MRYRAPQYETDVPETTMVDAATQRLNMVEGQVLPSDVTDRRILDAMRRLPRERFVPEALTDIAYTDEALPLTGEGAGRRRLLAPRTQAKLLQLADINAGDRVLDVGCATGYSAAILAGMGGTIIALECDENLADAARANLAALDIKNVEVNLAPLAAGSVNNAPFDAIVIEGAIEVVPDDLLDQLKDGGRLVAILVQDGVGTATLWKRLGRSADPWGAFDVAAPVLPGFARKAAFAL</sequence>
<dbReference type="STRING" id="121290.APY04_1438"/>
<reference evidence="4 5" key="1">
    <citation type="submission" date="2015-10" db="EMBL/GenBank/DDBJ databases">
        <title>Transcriptomic analysis of a linuron degrading triple-species bacterial consortium.</title>
        <authorList>
            <person name="Albers P."/>
        </authorList>
    </citation>
    <scope>NUCLEOTIDE SEQUENCE [LARGE SCALE GENOMIC DNA]</scope>
    <source>
        <strain evidence="4 5">WDL6</strain>
    </source>
</reference>
<proteinExistence type="inferred from homology"/>
<evidence type="ECO:0000256" key="1">
    <source>
        <dbReference type="ARBA" id="ARBA00005369"/>
    </source>
</evidence>
<dbReference type="SUPFAM" id="SSF53335">
    <property type="entry name" value="S-adenosyl-L-methionine-dependent methyltransferases"/>
    <property type="match status" value="1"/>
</dbReference>
<dbReference type="OrthoDB" id="9810066at2"/>
<organism evidence="4 5">
    <name type="scientific">Hyphomicrobium sulfonivorans</name>
    <dbReference type="NCBI Taxonomy" id="121290"/>
    <lineage>
        <taxon>Bacteria</taxon>
        <taxon>Pseudomonadati</taxon>
        <taxon>Pseudomonadota</taxon>
        <taxon>Alphaproteobacteria</taxon>
        <taxon>Hyphomicrobiales</taxon>
        <taxon>Hyphomicrobiaceae</taxon>
        <taxon>Hyphomicrobium</taxon>
    </lineage>
</organism>
<accession>A0A125NVC6</accession>
<evidence type="ECO:0000256" key="3">
    <source>
        <dbReference type="ARBA" id="ARBA00030757"/>
    </source>
</evidence>
<evidence type="ECO:0000256" key="2">
    <source>
        <dbReference type="ARBA" id="ARBA00013346"/>
    </source>
</evidence>
<dbReference type="PANTHER" id="PTHR11579:SF18">
    <property type="entry name" value="PROTEIN-L-ISOASPARTATE O-METHYLTRANSFERASE"/>
    <property type="match status" value="1"/>
</dbReference>